<comment type="similarity">
    <text evidence="5">Belongs to the nematode receptor-like protein sra family.</text>
</comment>
<keyword evidence="7" id="KW-1185">Reference proteome</keyword>
<dbReference type="Pfam" id="PF02117">
    <property type="entry name" value="7TM_GPCR_Sra"/>
    <property type="match status" value="1"/>
</dbReference>
<dbReference type="PANTHER" id="PTHR31357">
    <property type="entry name" value="SERPENTINE RECEPTOR CLASS ALPHA-10"/>
    <property type="match status" value="1"/>
</dbReference>
<dbReference type="Proteomes" id="UP000005239">
    <property type="component" value="Unassembled WGS sequence"/>
</dbReference>
<keyword evidence="3" id="KW-1133">Transmembrane helix</keyword>
<evidence type="ECO:0000313" key="7">
    <source>
        <dbReference type="Proteomes" id="UP000005239"/>
    </source>
</evidence>
<dbReference type="AlphaFoldDB" id="A0A2A6BZU1"/>
<dbReference type="EnsemblMetazoa" id="PPA42166.1">
    <property type="protein sequence ID" value="PPA42166.1"/>
    <property type="gene ID" value="WBGene00280535"/>
</dbReference>
<keyword evidence="4" id="KW-0472">Membrane</keyword>
<organism evidence="6 7">
    <name type="scientific">Pristionchus pacificus</name>
    <name type="common">Parasitic nematode worm</name>
    <dbReference type="NCBI Taxonomy" id="54126"/>
    <lineage>
        <taxon>Eukaryota</taxon>
        <taxon>Metazoa</taxon>
        <taxon>Ecdysozoa</taxon>
        <taxon>Nematoda</taxon>
        <taxon>Chromadorea</taxon>
        <taxon>Rhabditida</taxon>
        <taxon>Rhabditina</taxon>
        <taxon>Diplogasteromorpha</taxon>
        <taxon>Diplogasteroidea</taxon>
        <taxon>Neodiplogasteridae</taxon>
        <taxon>Pristionchus</taxon>
    </lineage>
</organism>
<protein>
    <submittedName>
        <fullName evidence="6">G protein-coupled receptor</fullName>
    </submittedName>
</protein>
<dbReference type="GO" id="GO:0004930">
    <property type="term" value="F:G protein-coupled receptor activity"/>
    <property type="evidence" value="ECO:0007669"/>
    <property type="project" value="InterPro"/>
</dbReference>
<keyword evidence="2" id="KW-0812">Transmembrane</keyword>
<evidence type="ECO:0000256" key="1">
    <source>
        <dbReference type="ARBA" id="ARBA00004141"/>
    </source>
</evidence>
<proteinExistence type="inferred from homology"/>
<dbReference type="GO" id="GO:0050907">
    <property type="term" value="P:detection of chemical stimulus involved in sensory perception"/>
    <property type="evidence" value="ECO:0000318"/>
    <property type="project" value="GO_Central"/>
</dbReference>
<accession>A0A8R1V1U5</accession>
<gene>
    <name evidence="6" type="primary">WBGene00280535</name>
</gene>
<dbReference type="GO" id="GO:0004984">
    <property type="term" value="F:olfactory receptor activity"/>
    <property type="evidence" value="ECO:0000318"/>
    <property type="project" value="GO_Central"/>
</dbReference>
<evidence type="ECO:0000313" key="6">
    <source>
        <dbReference type="EnsemblMetazoa" id="PPA42166.1"/>
    </source>
</evidence>
<reference evidence="7" key="1">
    <citation type="journal article" date="2008" name="Nat. Genet.">
        <title>The Pristionchus pacificus genome provides a unique perspective on nematode lifestyle and parasitism.</title>
        <authorList>
            <person name="Dieterich C."/>
            <person name="Clifton S.W."/>
            <person name="Schuster L.N."/>
            <person name="Chinwalla A."/>
            <person name="Delehaunty K."/>
            <person name="Dinkelacker I."/>
            <person name="Fulton L."/>
            <person name="Fulton R."/>
            <person name="Godfrey J."/>
            <person name="Minx P."/>
            <person name="Mitreva M."/>
            <person name="Roeseler W."/>
            <person name="Tian H."/>
            <person name="Witte H."/>
            <person name="Yang S.P."/>
            <person name="Wilson R.K."/>
            <person name="Sommer R.J."/>
        </authorList>
    </citation>
    <scope>NUCLEOTIDE SEQUENCE [LARGE SCALE GENOMIC DNA]</scope>
    <source>
        <strain evidence="7">PS312</strain>
    </source>
</reference>
<dbReference type="GO" id="GO:0016020">
    <property type="term" value="C:membrane"/>
    <property type="evidence" value="ECO:0007669"/>
    <property type="project" value="UniProtKB-SubCell"/>
</dbReference>
<reference evidence="6" key="2">
    <citation type="submission" date="2022-06" db="UniProtKB">
        <authorList>
            <consortium name="EnsemblMetazoa"/>
        </authorList>
    </citation>
    <scope>IDENTIFICATION</scope>
    <source>
        <strain evidence="6">PS312</strain>
    </source>
</reference>
<accession>A0A2A6BZU1</accession>
<sequence length="331" mass="38299">MEAMEDEMSSSCAFAEELYDLYHVQAVQWTCIALSVASLVLIGYTARHYLRKTIFENITEELIIALYVAIAIYSVFLIISQLSQLFYRYTASTKCDAQVPKFWCIFRFSITVIVCSFIVLHIGITFQHLLSSFRFGTRTQQAAARISIVISFIYPTAVGTIAYGHESLEGRTAYCPGMTTSSAMVLRASLYFNFALHILNILASVLLLKYNHHRLRTEQTYDLTLSFHRRQNLYAMQQFLPISTIFAFTFIIFFVSVCFNEVLMSIMSPSWFIFTSVVANVIPYYCLLCPLLFLLLIRRGRFKRVAHVKRLVHRERDPNDIYFAALRDQWK</sequence>
<evidence type="ECO:0000256" key="3">
    <source>
        <dbReference type="ARBA" id="ARBA00022989"/>
    </source>
</evidence>
<name>A0A2A6BZU1_PRIPA</name>
<comment type="subcellular location">
    <subcellularLocation>
        <location evidence="1">Membrane</location>
        <topology evidence="1">Multi-pass membrane protein</topology>
    </subcellularLocation>
</comment>
<evidence type="ECO:0000256" key="4">
    <source>
        <dbReference type="ARBA" id="ARBA00023136"/>
    </source>
</evidence>
<evidence type="ECO:0000256" key="5">
    <source>
        <dbReference type="ARBA" id="ARBA00037994"/>
    </source>
</evidence>
<dbReference type="InterPro" id="IPR000344">
    <property type="entry name" value="7TM_GPCR_serpentine_rcpt_Sra"/>
</dbReference>
<evidence type="ECO:0000256" key="2">
    <source>
        <dbReference type="ARBA" id="ARBA00022692"/>
    </source>
</evidence>
<dbReference type="PANTHER" id="PTHR31357:SF5">
    <property type="entry name" value="SERPENTINE RECEPTOR CLASS ALPHA-1-RELATED"/>
    <property type="match status" value="1"/>
</dbReference>
<dbReference type="InterPro" id="IPR051080">
    <property type="entry name" value="Nematode_rcpt-like_serp_alpha"/>
</dbReference>